<reference evidence="1 2" key="1">
    <citation type="submission" date="2015-12" db="EMBL/GenBank/DDBJ databases">
        <title>Dictyostelia acquired genes for synthesis and detection of signals that induce cell-type specialization by lateral gene transfer from prokaryotes.</title>
        <authorList>
            <person name="Gloeckner G."/>
            <person name="Schaap P."/>
        </authorList>
    </citation>
    <scope>NUCLEOTIDE SEQUENCE [LARGE SCALE GENOMIC DNA]</scope>
    <source>
        <strain evidence="1 2">TK</strain>
    </source>
</reference>
<sequence length="125" mass="14947">MNKLTLLKQSNELWYLRFYSKHNSNKHNYKFHDERYKTATPVQNKYEFLKTGSNEKYHNRNKVVHGDNFDHKALYPFIIKNPKTLVDLQEEYEQLIKNSTSKENMPPSKVKNVHDKVKDFSLGVD</sequence>
<comment type="caution">
    <text evidence="1">The sequence shown here is derived from an EMBL/GenBank/DDBJ whole genome shotgun (WGS) entry which is preliminary data.</text>
</comment>
<proteinExistence type="predicted"/>
<evidence type="ECO:0000313" key="2">
    <source>
        <dbReference type="Proteomes" id="UP000076078"/>
    </source>
</evidence>
<organism evidence="1 2">
    <name type="scientific">Tieghemostelium lacteum</name>
    <name type="common">Slime mold</name>
    <name type="synonym">Dictyostelium lacteum</name>
    <dbReference type="NCBI Taxonomy" id="361077"/>
    <lineage>
        <taxon>Eukaryota</taxon>
        <taxon>Amoebozoa</taxon>
        <taxon>Evosea</taxon>
        <taxon>Eumycetozoa</taxon>
        <taxon>Dictyostelia</taxon>
        <taxon>Dictyosteliales</taxon>
        <taxon>Raperosteliaceae</taxon>
        <taxon>Tieghemostelium</taxon>
    </lineage>
</organism>
<dbReference type="OrthoDB" id="10424805at2759"/>
<accession>A0A152A551</accession>
<evidence type="ECO:0000313" key="1">
    <source>
        <dbReference type="EMBL" id="KYR01211.1"/>
    </source>
</evidence>
<dbReference type="FunCoup" id="A0A152A551">
    <property type="interactions" value="261"/>
</dbReference>
<dbReference type="EMBL" id="LODT01000011">
    <property type="protein sequence ID" value="KYR01211.1"/>
    <property type="molecule type" value="Genomic_DNA"/>
</dbReference>
<keyword evidence="2" id="KW-1185">Reference proteome</keyword>
<gene>
    <name evidence="1" type="ORF">DLAC_02329</name>
</gene>
<protein>
    <submittedName>
        <fullName evidence="1">Uncharacterized protein</fullName>
    </submittedName>
</protein>
<dbReference type="Proteomes" id="UP000076078">
    <property type="component" value="Unassembled WGS sequence"/>
</dbReference>
<dbReference type="InParanoid" id="A0A152A551"/>
<name>A0A152A551_TIELA</name>
<dbReference type="AlphaFoldDB" id="A0A152A551"/>